<evidence type="ECO:0000256" key="4">
    <source>
        <dbReference type="ARBA" id="ARBA00023136"/>
    </source>
</evidence>
<sequence length="402" mass="44400">MFEIFKKEMLELLRDRKTLFFVIALPMLVFPVLMGLAIFLTSKATFEAEQKVHNYAIVHAEFAPEFAERLFYHRSFKQVKNSNDFDSIESLKTAVQDGVIDVGIYLDIAPQSGIEQGQQAKWSVVFNDAKSISFIYSRIEDLAQEYGASLTKTALLNKGVTEDKQTALLKPIVLAKVDTADKRENLGEKLGIIIPYLLIPLVLMGASYPAIDMGAGEKERGTLETLLLTPVARSQLVLGKFLTLLTTSVMTAVITVASMSLWVAVAISFADISVIKTAFAGVGIQEFALIFMLLLPVAAILSSLVLAISIYARSFKEAQNYMAPLSMLVIFPIMASVMPNMTLNATTAMVPITNVALAIKEIIKGTIDHYFVWLIFASMLLMAGALLLACIRWFSKETVLFR</sequence>
<dbReference type="PANTHER" id="PTHR43471:SF3">
    <property type="entry name" value="ABC TRANSPORTER PERMEASE PROTEIN NATB"/>
    <property type="match status" value="1"/>
</dbReference>
<protein>
    <submittedName>
        <fullName evidence="7">ABC transporter permease</fullName>
    </submittedName>
</protein>
<evidence type="ECO:0000256" key="3">
    <source>
        <dbReference type="ARBA" id="ARBA00022989"/>
    </source>
</evidence>
<organism evidence="7 8">
    <name type="scientific">Pseudoalteromonas fenneropenaei</name>
    <dbReference type="NCBI Taxonomy" id="1737459"/>
    <lineage>
        <taxon>Bacteria</taxon>
        <taxon>Pseudomonadati</taxon>
        <taxon>Pseudomonadota</taxon>
        <taxon>Gammaproteobacteria</taxon>
        <taxon>Alteromonadales</taxon>
        <taxon>Pseudoalteromonadaceae</taxon>
        <taxon>Pseudoalteromonas</taxon>
    </lineage>
</organism>
<feature type="domain" description="ABC-2 type transporter transmembrane" evidence="6">
    <location>
        <begin position="18"/>
        <end position="389"/>
    </location>
</feature>
<feature type="transmembrane region" description="Helical" evidence="5">
    <location>
        <begin position="318"/>
        <end position="335"/>
    </location>
</feature>
<proteinExistence type="predicted"/>
<dbReference type="PANTHER" id="PTHR43471">
    <property type="entry name" value="ABC TRANSPORTER PERMEASE"/>
    <property type="match status" value="1"/>
</dbReference>
<feature type="transmembrane region" description="Helical" evidence="5">
    <location>
        <begin position="20"/>
        <end position="41"/>
    </location>
</feature>
<keyword evidence="4 5" id="KW-0472">Membrane</keyword>
<evidence type="ECO:0000256" key="5">
    <source>
        <dbReference type="SAM" id="Phobius"/>
    </source>
</evidence>
<evidence type="ECO:0000256" key="1">
    <source>
        <dbReference type="ARBA" id="ARBA00004141"/>
    </source>
</evidence>
<dbReference type="Proteomes" id="UP001595453">
    <property type="component" value="Unassembled WGS sequence"/>
</dbReference>
<accession>A0ABV7CHQ3</accession>
<reference evidence="8" key="1">
    <citation type="journal article" date="2019" name="Int. J. Syst. Evol. Microbiol.">
        <title>The Global Catalogue of Microorganisms (GCM) 10K type strain sequencing project: providing services to taxonomists for standard genome sequencing and annotation.</title>
        <authorList>
            <consortium name="The Broad Institute Genomics Platform"/>
            <consortium name="The Broad Institute Genome Sequencing Center for Infectious Disease"/>
            <person name="Wu L."/>
            <person name="Ma J."/>
        </authorList>
    </citation>
    <scope>NUCLEOTIDE SEQUENCE [LARGE SCALE GENOMIC DNA]</scope>
    <source>
        <strain evidence="8">KCTC 42730</strain>
    </source>
</reference>
<dbReference type="Pfam" id="PF12698">
    <property type="entry name" value="ABC2_membrane_3"/>
    <property type="match status" value="1"/>
</dbReference>
<gene>
    <name evidence="7" type="ORF">ACFOEE_05915</name>
</gene>
<feature type="transmembrane region" description="Helical" evidence="5">
    <location>
        <begin position="288"/>
        <end position="311"/>
    </location>
</feature>
<evidence type="ECO:0000313" key="8">
    <source>
        <dbReference type="Proteomes" id="UP001595453"/>
    </source>
</evidence>
<evidence type="ECO:0000256" key="2">
    <source>
        <dbReference type="ARBA" id="ARBA00022692"/>
    </source>
</evidence>
<dbReference type="RefSeq" id="WP_377121904.1">
    <property type="nucleotide sequence ID" value="NZ_JBHRSD010000011.1"/>
</dbReference>
<evidence type="ECO:0000259" key="6">
    <source>
        <dbReference type="Pfam" id="PF12698"/>
    </source>
</evidence>
<keyword evidence="2 5" id="KW-0812">Transmembrane</keyword>
<dbReference type="EMBL" id="JBHRSD010000011">
    <property type="protein sequence ID" value="MFC3032048.1"/>
    <property type="molecule type" value="Genomic_DNA"/>
</dbReference>
<comment type="caution">
    <text evidence="7">The sequence shown here is derived from an EMBL/GenBank/DDBJ whole genome shotgun (WGS) entry which is preliminary data.</text>
</comment>
<keyword evidence="3 5" id="KW-1133">Transmembrane helix</keyword>
<keyword evidence="8" id="KW-1185">Reference proteome</keyword>
<name>A0ABV7CHQ3_9GAMM</name>
<evidence type="ECO:0000313" key="7">
    <source>
        <dbReference type="EMBL" id="MFC3032048.1"/>
    </source>
</evidence>
<feature type="transmembrane region" description="Helical" evidence="5">
    <location>
        <begin position="371"/>
        <end position="394"/>
    </location>
</feature>
<comment type="subcellular location">
    <subcellularLocation>
        <location evidence="1">Membrane</location>
        <topology evidence="1">Multi-pass membrane protein</topology>
    </subcellularLocation>
</comment>
<dbReference type="InterPro" id="IPR013525">
    <property type="entry name" value="ABC2_TM"/>
</dbReference>
<feature type="transmembrane region" description="Helical" evidence="5">
    <location>
        <begin position="190"/>
        <end position="211"/>
    </location>
</feature>